<sequence>MKNYLKYGGMTFTILALCLCSCTGNKGVMTPTSSGYPYELIVVVEPGVWNRPAGRTLYEALTSDIAGLPQSEPAFKVMYTAPNDYTSVLKLVRNIIMVDIQPDKYTQAKFTQAKDVYAAPQIIVNIQAPNEEEFQKYVEENKEGLITFFTHAEMNRQIMALEKKHSDFISQKVKEMFDCEIWLPGELSSSKTGENFFWASTNKATADQNFLMYAYPYRDRNTFTKKYFVHVRDSVMKINMPGAPENSYMVTDSAMTEVKPLNWHGEYVFEARGLWRMKGDFMGGPFVSRSRVDIKNNRIITVEVFIYSPDKSKGNLIRRAEASLYTLRLPDEKNKEEQEGDTIFGR</sequence>
<evidence type="ECO:0008006" key="2">
    <source>
        <dbReference type="Google" id="ProtNLM"/>
    </source>
</evidence>
<dbReference type="Pfam" id="PF16125">
    <property type="entry name" value="DUF4837"/>
    <property type="match status" value="1"/>
</dbReference>
<protein>
    <recommendedName>
        <fullName evidence="2">DUF4837 domain-containing protein</fullName>
    </recommendedName>
</protein>
<name>A0A5J4R285_9ZZZZ</name>
<reference evidence="1" key="1">
    <citation type="submission" date="2019-03" db="EMBL/GenBank/DDBJ databases">
        <title>Single cell metagenomics reveals metabolic interactions within the superorganism composed of flagellate Streblomastix strix and complex community of Bacteroidetes bacteria on its surface.</title>
        <authorList>
            <person name="Treitli S.C."/>
            <person name="Kolisko M."/>
            <person name="Husnik F."/>
            <person name="Keeling P."/>
            <person name="Hampl V."/>
        </authorList>
    </citation>
    <scope>NUCLEOTIDE SEQUENCE</scope>
    <source>
        <strain evidence="1">STM</strain>
    </source>
</reference>
<organism evidence="1">
    <name type="scientific">termite gut metagenome</name>
    <dbReference type="NCBI Taxonomy" id="433724"/>
    <lineage>
        <taxon>unclassified sequences</taxon>
        <taxon>metagenomes</taxon>
        <taxon>organismal metagenomes</taxon>
    </lineage>
</organism>
<dbReference type="InterPro" id="IPR032286">
    <property type="entry name" value="DUF4837"/>
</dbReference>
<proteinExistence type="predicted"/>
<comment type="caution">
    <text evidence="1">The sequence shown here is derived from an EMBL/GenBank/DDBJ whole genome shotgun (WGS) entry which is preliminary data.</text>
</comment>
<accession>A0A5J4R285</accession>
<gene>
    <name evidence="1" type="ORF">EZS27_023337</name>
</gene>
<evidence type="ECO:0000313" key="1">
    <source>
        <dbReference type="EMBL" id="KAA6327698.1"/>
    </source>
</evidence>
<dbReference type="AlphaFoldDB" id="A0A5J4R285"/>
<dbReference type="EMBL" id="SNRY01001946">
    <property type="protein sequence ID" value="KAA6327698.1"/>
    <property type="molecule type" value="Genomic_DNA"/>
</dbReference>